<dbReference type="EMBL" id="FNOU01000002">
    <property type="protein sequence ID" value="SDX42280.1"/>
    <property type="molecule type" value="Genomic_DNA"/>
</dbReference>
<reference evidence="2" key="1">
    <citation type="submission" date="2016-10" db="EMBL/GenBank/DDBJ databases">
        <authorList>
            <person name="Varghese N."/>
            <person name="Submissions S."/>
        </authorList>
    </citation>
    <scope>NUCLEOTIDE SEQUENCE [LARGE SCALE GENOMIC DNA]</scope>
    <source>
        <strain evidence="2">VPI 5359</strain>
    </source>
</reference>
<evidence type="ECO:0000313" key="2">
    <source>
        <dbReference type="Proteomes" id="UP000199652"/>
    </source>
</evidence>
<organism evidence="1 2">
    <name type="scientific">Eubacterium barkeri</name>
    <name type="common">Clostridium barkeri</name>
    <dbReference type="NCBI Taxonomy" id="1528"/>
    <lineage>
        <taxon>Bacteria</taxon>
        <taxon>Bacillati</taxon>
        <taxon>Bacillota</taxon>
        <taxon>Clostridia</taxon>
        <taxon>Eubacteriales</taxon>
        <taxon>Eubacteriaceae</taxon>
        <taxon>Eubacterium</taxon>
    </lineage>
</organism>
<accession>A0A1H3BJZ4</accession>
<sequence length="395" mass="43406">MAENSFIFTSNAIQKDDGTIQYDRAVNAEEIRMMVGSIIGNGVLASSSSNLKVHKSNGSNMKVAVKPGLAWINGAFYYNEASKEFTLDTGDGVNPRIDTVVLRLSLTNRAINVLITKGTPSESPSAETPTRNTDTHDLVLAQIYIPKGATSISESNITDMRFDKNQCGIVTGAIDQIDTTDLFTQFNAAFNVWFNQAKGTLTEDAAGNLLNLYNALKESTDNIIAELDQKIDLHVQSVVNEKDMLKQIIRVRMSGDIVRGWNKDGIIDSIPFRDTHRGGMKKTDWGELLSDGKVRIDKDGEYFVGLIAHISDCPGSQGTFHVGVTETKSSLIVAENYVHTSTYNSMHICSGTPSNRFRFYAGDVIKAFIVPPNGSGGYRLDKKQTTLTVEPLWFD</sequence>
<dbReference type="STRING" id="1528.SAMN04488579_102110"/>
<name>A0A1H3BJZ4_EUBBA</name>
<dbReference type="RefSeq" id="WP_090242837.1">
    <property type="nucleotide sequence ID" value="NZ_FNOU01000002.1"/>
</dbReference>
<dbReference type="OrthoDB" id="9795386at2"/>
<protein>
    <submittedName>
        <fullName evidence="1">Uncharacterized protein</fullName>
    </submittedName>
</protein>
<dbReference type="AlphaFoldDB" id="A0A1H3BJZ4"/>
<evidence type="ECO:0000313" key="1">
    <source>
        <dbReference type="EMBL" id="SDX42280.1"/>
    </source>
</evidence>
<proteinExistence type="predicted"/>
<keyword evidence="2" id="KW-1185">Reference proteome</keyword>
<dbReference type="Proteomes" id="UP000199652">
    <property type="component" value="Unassembled WGS sequence"/>
</dbReference>
<gene>
    <name evidence="1" type="ORF">SAMN04488579_102110</name>
</gene>